<evidence type="ECO:0000256" key="1">
    <source>
        <dbReference type="SAM" id="MobiDB-lite"/>
    </source>
</evidence>
<dbReference type="AlphaFoldDB" id="A0A8S1MKK8"/>
<gene>
    <name evidence="2" type="ORF">PPRIM_AZ9-3.1.T0650185</name>
</gene>
<feature type="region of interest" description="Disordered" evidence="1">
    <location>
        <begin position="98"/>
        <end position="156"/>
    </location>
</feature>
<evidence type="ECO:0000313" key="3">
    <source>
        <dbReference type="Proteomes" id="UP000688137"/>
    </source>
</evidence>
<proteinExistence type="predicted"/>
<evidence type="ECO:0000313" key="2">
    <source>
        <dbReference type="EMBL" id="CAD8081357.1"/>
    </source>
</evidence>
<sequence length="340" mass="40829">MSDLISKTYNKISDVFSRSQVKKAVEGLHTYQQRVKLIDHIIDRRQEIRNADDIAKIQQYAHIFKKMLRRYKKKKDEDNEQEKAKLKMEMVMQLFRGEKKKQTQNYDQEQLKKQQLAKSRRNALPQQKQQQQQHTQSTKVEDSKMFETSPNRNKKLNRFFTEKDPMQVEKQVEQEIYDFLQKNHELDQVQKDRFLRLTDKSQQIRYIESKVKHQLVLQENQQQQMAIKQHYQVKNLFRQKNNRGHTQIKLAKSFQGKLNDIKIEGPLTSRRQINGEDSFASYTEIKLNKLYQESSSIQKTIKTKTLSCPTNQIQNYLIHTNRDIIDISNKKLFHIQKFKL</sequence>
<reference evidence="2" key="1">
    <citation type="submission" date="2021-01" db="EMBL/GenBank/DDBJ databases">
        <authorList>
            <consortium name="Genoscope - CEA"/>
            <person name="William W."/>
        </authorList>
    </citation>
    <scope>NUCLEOTIDE SEQUENCE</scope>
</reference>
<name>A0A8S1MKK8_PARPR</name>
<dbReference type="Proteomes" id="UP000688137">
    <property type="component" value="Unassembled WGS sequence"/>
</dbReference>
<organism evidence="2 3">
    <name type="scientific">Paramecium primaurelia</name>
    <dbReference type="NCBI Taxonomy" id="5886"/>
    <lineage>
        <taxon>Eukaryota</taxon>
        <taxon>Sar</taxon>
        <taxon>Alveolata</taxon>
        <taxon>Ciliophora</taxon>
        <taxon>Intramacronucleata</taxon>
        <taxon>Oligohymenophorea</taxon>
        <taxon>Peniculida</taxon>
        <taxon>Parameciidae</taxon>
        <taxon>Paramecium</taxon>
    </lineage>
</organism>
<protein>
    <submittedName>
        <fullName evidence="2">Uncharacterized protein</fullName>
    </submittedName>
</protein>
<dbReference type="OMA" id="QQIRYIE"/>
<keyword evidence="3" id="KW-1185">Reference proteome</keyword>
<feature type="compositionally biased region" description="Low complexity" evidence="1">
    <location>
        <begin position="126"/>
        <end position="136"/>
    </location>
</feature>
<comment type="caution">
    <text evidence="2">The sequence shown here is derived from an EMBL/GenBank/DDBJ whole genome shotgun (WGS) entry which is preliminary data.</text>
</comment>
<dbReference type="EMBL" id="CAJJDM010000067">
    <property type="protein sequence ID" value="CAD8081357.1"/>
    <property type="molecule type" value="Genomic_DNA"/>
</dbReference>
<accession>A0A8S1MKK8</accession>